<gene>
    <name evidence="2" type="ORF">DTO96_101370</name>
</gene>
<feature type="transmembrane region" description="Helical" evidence="1">
    <location>
        <begin position="12"/>
        <end position="32"/>
    </location>
</feature>
<keyword evidence="1" id="KW-0472">Membrane</keyword>
<dbReference type="Proteomes" id="UP000252182">
    <property type="component" value="Chromosome"/>
</dbReference>
<keyword evidence="1" id="KW-1133">Transmembrane helix</keyword>
<organism evidence="2 3">
    <name type="scientific">Ephemeroptericola cinctiostellae</name>
    <dbReference type="NCBI Taxonomy" id="2268024"/>
    <lineage>
        <taxon>Bacteria</taxon>
        <taxon>Pseudomonadati</taxon>
        <taxon>Pseudomonadota</taxon>
        <taxon>Betaproteobacteria</taxon>
        <taxon>Burkholderiales</taxon>
        <taxon>Burkholderiaceae</taxon>
        <taxon>Ephemeroptericola</taxon>
    </lineage>
</organism>
<evidence type="ECO:0000313" key="2">
    <source>
        <dbReference type="EMBL" id="AXF85639.1"/>
    </source>
</evidence>
<name>A0A345DBA1_9BURK</name>
<dbReference type="EMBL" id="CP031124">
    <property type="protein sequence ID" value="AXF85639.1"/>
    <property type="molecule type" value="Genomic_DNA"/>
</dbReference>
<accession>A0A345DBA1</accession>
<keyword evidence="3" id="KW-1185">Reference proteome</keyword>
<sequence>MGQCIDLLTNILFLLIYMYLNVFTLLCILYIMTMNLHISYEVSRLFIVNNSWESNHVFK</sequence>
<protein>
    <submittedName>
        <fullName evidence="2">Uncharacterized protein</fullName>
    </submittedName>
</protein>
<proteinExistence type="predicted"/>
<dbReference type="AlphaFoldDB" id="A0A345DBA1"/>
<evidence type="ECO:0000256" key="1">
    <source>
        <dbReference type="SAM" id="Phobius"/>
    </source>
</evidence>
<evidence type="ECO:0000313" key="3">
    <source>
        <dbReference type="Proteomes" id="UP000252182"/>
    </source>
</evidence>
<dbReference type="KEGG" id="hyf:DTO96_101370"/>
<keyword evidence="1" id="KW-0812">Transmembrane</keyword>
<reference evidence="3" key="1">
    <citation type="submission" date="2018-07" db="EMBL/GenBank/DDBJ databases">
        <authorList>
            <person name="Kim H."/>
        </authorList>
    </citation>
    <scope>NUCLEOTIDE SEQUENCE [LARGE SCALE GENOMIC DNA]</scope>
    <source>
        <strain evidence="3">F02</strain>
    </source>
</reference>